<dbReference type="AlphaFoldDB" id="F7ZBR1"/>
<sequence>MSLQGYEGRQKTFQKATLVAHPRKSSLSQQCGIYHKKVKTRRQKIVQRLMLRLDLHATNARAQRIHRTKPQIQACKQ</sequence>
<name>F7ZBR1_ROSLO</name>
<evidence type="ECO:0000313" key="2">
    <source>
        <dbReference type="Proteomes" id="UP000001353"/>
    </source>
</evidence>
<gene>
    <name evidence="1" type="ordered locus">RLO149_c010960</name>
</gene>
<dbReference type="HOGENOM" id="CLU_2635829_0_0_5"/>
<proteinExistence type="predicted"/>
<evidence type="ECO:0000313" key="1">
    <source>
        <dbReference type="EMBL" id="AEI93103.1"/>
    </source>
</evidence>
<protein>
    <submittedName>
        <fullName evidence="1">Uncharacterized protein</fullName>
    </submittedName>
</protein>
<accession>F7ZBR1</accession>
<reference evidence="1 2" key="1">
    <citation type="journal article" date="2011" name="BMC Genomics">
        <title>Comparative genome analysis and genome-guided physiological analysis of Roseobacter litoralis.</title>
        <authorList>
            <person name="Kalhoefer D."/>
            <person name="Thole S."/>
            <person name="Voget S."/>
            <person name="Lehmann R."/>
            <person name="Liesegang H."/>
            <person name="Wollher A."/>
            <person name="Daniel R."/>
            <person name="Simon M."/>
            <person name="Brinkhoff T."/>
        </authorList>
    </citation>
    <scope>NUCLEOTIDE SEQUENCE [LARGE SCALE GENOMIC DNA]</scope>
    <source>
        <strain evidence="2">ATCC 49566 / DSM 6996 / JCM 21268 / NBRC 15278 / OCh 149</strain>
    </source>
</reference>
<dbReference type="EMBL" id="CP002623">
    <property type="protein sequence ID" value="AEI93103.1"/>
    <property type="molecule type" value="Genomic_DNA"/>
</dbReference>
<dbReference type="KEGG" id="rli:RLO149_c010960"/>
<organism evidence="1 2">
    <name type="scientific">Roseobacter litoralis (strain ATCC 49566 / DSM 6996 / JCM 21268 / NBRC 15278 / OCh 149)</name>
    <dbReference type="NCBI Taxonomy" id="391595"/>
    <lineage>
        <taxon>Bacteria</taxon>
        <taxon>Pseudomonadati</taxon>
        <taxon>Pseudomonadota</taxon>
        <taxon>Alphaproteobacteria</taxon>
        <taxon>Rhodobacterales</taxon>
        <taxon>Roseobacteraceae</taxon>
        <taxon>Roseobacter</taxon>
    </lineage>
</organism>
<keyword evidence="2" id="KW-1185">Reference proteome</keyword>
<dbReference type="Proteomes" id="UP000001353">
    <property type="component" value="Chromosome"/>
</dbReference>